<protein>
    <submittedName>
        <fullName evidence="3">S-layer homology domain-containing protein</fullName>
    </submittedName>
</protein>
<evidence type="ECO:0000259" key="2">
    <source>
        <dbReference type="PROSITE" id="PS51272"/>
    </source>
</evidence>
<name>A0A494Z1T9_9BACL</name>
<feature type="domain" description="SLH" evidence="2">
    <location>
        <begin position="90"/>
        <end position="145"/>
    </location>
</feature>
<keyword evidence="4" id="KW-1185">Reference proteome</keyword>
<proteinExistence type="predicted"/>
<organism evidence="3 4">
    <name type="scientific">Ureibacillus endophyticus</name>
    <dbReference type="NCBI Taxonomy" id="1978490"/>
    <lineage>
        <taxon>Bacteria</taxon>
        <taxon>Bacillati</taxon>
        <taxon>Bacillota</taxon>
        <taxon>Bacilli</taxon>
        <taxon>Bacillales</taxon>
        <taxon>Caryophanaceae</taxon>
        <taxon>Ureibacillus</taxon>
    </lineage>
</organism>
<sequence length="364" mass="41399">MKKLFSIFIILLMLTSIGNETIVNAKTAFKDVNEKYWAVKEIQFLTDKGIIQGFEDGTFKPNANLTRIQIALMVTRDRNYDLKNRPDPRLKDINKDYKYYDIVSTVVSEGIFKDIIKNGEFKPNAYVTRAEMSSVLARAYHLKGESLRQFKDVTQNHWAYSYIQAVAFHRIATGYGDGTFKPNSLLTRAEFAVMMSRTINDKFKPNDPFAPPAGWVAPKINTTATADKAKNAQILDEQLGFLNTGGTGAIYNPFKKAYGDTPIKVFLDDQPYDASIQIDFWRSQDVPEYNKIPYVAKELFKFYQVPQVYDIVNKGFTGTNIQNQMNKMLTFGNRQVKIMAVGDSAVIFIGKPGGKYDNNWNVIK</sequence>
<dbReference type="InterPro" id="IPR051465">
    <property type="entry name" value="Cell_Envelope_Struct_Comp"/>
</dbReference>
<keyword evidence="1" id="KW-0732">Signal</keyword>
<dbReference type="Proteomes" id="UP000272238">
    <property type="component" value="Unassembled WGS sequence"/>
</dbReference>
<dbReference type="PANTHER" id="PTHR43308">
    <property type="entry name" value="OUTER MEMBRANE PROTEIN ALPHA-RELATED"/>
    <property type="match status" value="1"/>
</dbReference>
<evidence type="ECO:0000256" key="1">
    <source>
        <dbReference type="SAM" id="SignalP"/>
    </source>
</evidence>
<dbReference type="AlphaFoldDB" id="A0A494Z1T9"/>
<dbReference type="EMBL" id="RBZN01000021">
    <property type="protein sequence ID" value="RKQ16446.1"/>
    <property type="molecule type" value="Genomic_DNA"/>
</dbReference>
<dbReference type="InterPro" id="IPR001119">
    <property type="entry name" value="SLH_dom"/>
</dbReference>
<gene>
    <name evidence="3" type="ORF">D8M03_09665</name>
</gene>
<accession>A0A494Z1T9</accession>
<dbReference type="Pfam" id="PF00395">
    <property type="entry name" value="SLH"/>
    <property type="match status" value="3"/>
</dbReference>
<feature type="domain" description="SLH" evidence="2">
    <location>
        <begin position="146"/>
        <end position="209"/>
    </location>
</feature>
<dbReference type="OrthoDB" id="5845122at2"/>
<feature type="signal peptide" evidence="1">
    <location>
        <begin position="1"/>
        <end position="25"/>
    </location>
</feature>
<comment type="caution">
    <text evidence="3">The sequence shown here is derived from an EMBL/GenBank/DDBJ whole genome shotgun (WGS) entry which is preliminary data.</text>
</comment>
<evidence type="ECO:0000313" key="3">
    <source>
        <dbReference type="EMBL" id="RKQ16446.1"/>
    </source>
</evidence>
<feature type="domain" description="SLH" evidence="2">
    <location>
        <begin position="25"/>
        <end position="88"/>
    </location>
</feature>
<dbReference type="RefSeq" id="WP_121214571.1">
    <property type="nucleotide sequence ID" value="NZ_RBZN01000021.1"/>
</dbReference>
<evidence type="ECO:0000313" key="4">
    <source>
        <dbReference type="Proteomes" id="UP000272238"/>
    </source>
</evidence>
<dbReference type="PROSITE" id="PS51272">
    <property type="entry name" value="SLH"/>
    <property type="match status" value="3"/>
</dbReference>
<feature type="chain" id="PRO_5019743622" evidence="1">
    <location>
        <begin position="26"/>
        <end position="364"/>
    </location>
</feature>
<dbReference type="PANTHER" id="PTHR43308:SF5">
    <property type="entry name" value="S-LAYER PROTEIN _ PEPTIDOGLYCAN ENDO-BETA-N-ACETYLGLUCOSAMINIDASE"/>
    <property type="match status" value="1"/>
</dbReference>
<reference evidence="3 4" key="1">
    <citation type="journal article" date="2016" name="Antonie Van Leeuwenhoek">
        <title>Lysinibacillus endophyticus sp. nov., an indole-3-acetic acid producing endophytic bacterium isolated from corn root (Zea mays cv. Xinken-5).</title>
        <authorList>
            <person name="Yu J."/>
            <person name="Guan X."/>
            <person name="Liu C."/>
            <person name="Xiang W."/>
            <person name="Yu Z."/>
            <person name="Liu X."/>
            <person name="Wang G."/>
        </authorList>
    </citation>
    <scope>NUCLEOTIDE SEQUENCE [LARGE SCALE GENOMIC DNA]</scope>
    <source>
        <strain evidence="3 4">DSM 100506</strain>
    </source>
</reference>